<gene>
    <name evidence="1" type="ORF">DME_LOCUS6180</name>
</gene>
<dbReference type="Proteomes" id="UP000274756">
    <property type="component" value="Unassembled WGS sequence"/>
</dbReference>
<dbReference type="EMBL" id="UYYG01001154">
    <property type="protein sequence ID" value="VDN56207.1"/>
    <property type="molecule type" value="Genomic_DNA"/>
</dbReference>
<dbReference type="OrthoDB" id="5800514at2759"/>
<organism evidence="2 4">
    <name type="scientific">Dracunculus medinensis</name>
    <name type="common">Guinea worm</name>
    <dbReference type="NCBI Taxonomy" id="318479"/>
    <lineage>
        <taxon>Eukaryota</taxon>
        <taxon>Metazoa</taxon>
        <taxon>Ecdysozoa</taxon>
        <taxon>Nematoda</taxon>
        <taxon>Chromadorea</taxon>
        <taxon>Rhabditida</taxon>
        <taxon>Spirurina</taxon>
        <taxon>Dracunculoidea</taxon>
        <taxon>Dracunculidae</taxon>
        <taxon>Dracunculus</taxon>
    </lineage>
</organism>
<reference evidence="4" key="1">
    <citation type="submission" date="2017-02" db="UniProtKB">
        <authorList>
            <consortium name="WormBaseParasite"/>
        </authorList>
    </citation>
    <scope>IDENTIFICATION</scope>
</reference>
<accession>A0A0N4U4T9</accession>
<keyword evidence="3" id="KW-1185">Reference proteome</keyword>
<dbReference type="WBParaSite" id="DME_0000182001-mRNA-1">
    <property type="protein sequence ID" value="DME_0000182001-mRNA-1"/>
    <property type="gene ID" value="DME_0000182001"/>
</dbReference>
<dbReference type="AlphaFoldDB" id="A0A0N4U4T9"/>
<sequence length="115" mass="12759">MNELLAILVIVIICCAMFFAWLASMATCPDAIVDFISGKRPSEYSSSSRNSKEFANQDHEIKVLSTYTSPTYLQLNNTKKISESKKLSIVSEKDEQLTIQSDQSNAVQSTSLTTN</sequence>
<proteinExistence type="predicted"/>
<evidence type="ECO:0000313" key="3">
    <source>
        <dbReference type="Proteomes" id="UP000274756"/>
    </source>
</evidence>
<reference evidence="1 3" key="2">
    <citation type="submission" date="2018-11" db="EMBL/GenBank/DDBJ databases">
        <authorList>
            <consortium name="Pathogen Informatics"/>
        </authorList>
    </citation>
    <scope>NUCLEOTIDE SEQUENCE [LARGE SCALE GENOMIC DNA]</scope>
</reference>
<evidence type="ECO:0000313" key="2">
    <source>
        <dbReference type="Proteomes" id="UP000038040"/>
    </source>
</evidence>
<protein>
    <submittedName>
        <fullName evidence="1 4">Uncharacterized protein</fullName>
    </submittedName>
</protein>
<evidence type="ECO:0000313" key="4">
    <source>
        <dbReference type="WBParaSite" id="DME_0000182001-mRNA-1"/>
    </source>
</evidence>
<dbReference type="Proteomes" id="UP000038040">
    <property type="component" value="Unplaced"/>
</dbReference>
<name>A0A0N4U4T9_DRAME</name>
<evidence type="ECO:0000313" key="1">
    <source>
        <dbReference type="EMBL" id="VDN56207.1"/>
    </source>
</evidence>